<dbReference type="SUPFAM" id="SSF52540">
    <property type="entry name" value="P-loop containing nucleoside triphosphate hydrolases"/>
    <property type="match status" value="1"/>
</dbReference>
<dbReference type="PRINTS" id="PR01590">
    <property type="entry name" value="HTHFIS"/>
</dbReference>
<dbReference type="PROSITE" id="PS50110">
    <property type="entry name" value="RESPONSE_REGULATORY"/>
    <property type="match status" value="1"/>
</dbReference>
<dbReference type="PROSITE" id="PS00675">
    <property type="entry name" value="SIGMA54_INTERACT_1"/>
    <property type="match status" value="1"/>
</dbReference>
<dbReference type="EMBL" id="NJBN01000002">
    <property type="protein sequence ID" value="TKJ41855.1"/>
    <property type="molecule type" value="Genomic_DNA"/>
</dbReference>
<dbReference type="GO" id="GO:0043565">
    <property type="term" value="F:sequence-specific DNA binding"/>
    <property type="evidence" value="ECO:0007669"/>
    <property type="project" value="InterPro"/>
</dbReference>
<dbReference type="Gene3D" id="3.40.50.300">
    <property type="entry name" value="P-loop containing nucleotide triphosphate hydrolases"/>
    <property type="match status" value="1"/>
</dbReference>
<dbReference type="CDD" id="cd00009">
    <property type="entry name" value="AAA"/>
    <property type="match status" value="1"/>
</dbReference>
<dbReference type="AlphaFoldDB" id="A0A532V3U1"/>
<proteinExistence type="predicted"/>
<comment type="caution">
    <text evidence="8">The sequence shown here is derived from an EMBL/GenBank/DDBJ whole genome shotgun (WGS) entry which is preliminary data.</text>
</comment>
<dbReference type="InterPro" id="IPR002078">
    <property type="entry name" value="Sigma_54_int"/>
</dbReference>
<dbReference type="PROSITE" id="PS50045">
    <property type="entry name" value="SIGMA54_INTERACT_4"/>
    <property type="match status" value="1"/>
</dbReference>
<feature type="modified residue" description="4-aspartylphosphate" evidence="5">
    <location>
        <position position="53"/>
    </location>
</feature>
<dbReference type="GO" id="GO:0000160">
    <property type="term" value="P:phosphorelay signal transduction system"/>
    <property type="evidence" value="ECO:0007669"/>
    <property type="project" value="InterPro"/>
</dbReference>
<evidence type="ECO:0000256" key="1">
    <source>
        <dbReference type="ARBA" id="ARBA00022741"/>
    </source>
</evidence>
<dbReference type="Pfam" id="PF25601">
    <property type="entry name" value="AAA_lid_14"/>
    <property type="match status" value="1"/>
</dbReference>
<dbReference type="Pfam" id="PF00072">
    <property type="entry name" value="Response_reg"/>
    <property type="match status" value="1"/>
</dbReference>
<evidence type="ECO:0000259" key="6">
    <source>
        <dbReference type="PROSITE" id="PS50045"/>
    </source>
</evidence>
<gene>
    <name evidence="8" type="ORF">CEE37_04615</name>
</gene>
<dbReference type="SUPFAM" id="SSF46689">
    <property type="entry name" value="Homeodomain-like"/>
    <property type="match status" value="1"/>
</dbReference>
<dbReference type="SMART" id="SM00382">
    <property type="entry name" value="AAA"/>
    <property type="match status" value="1"/>
</dbReference>
<evidence type="ECO:0000256" key="2">
    <source>
        <dbReference type="ARBA" id="ARBA00022840"/>
    </source>
</evidence>
<dbReference type="InterPro" id="IPR011006">
    <property type="entry name" value="CheY-like_superfamily"/>
</dbReference>
<dbReference type="FunFam" id="3.40.50.300:FF:000006">
    <property type="entry name" value="DNA-binding transcriptional regulator NtrC"/>
    <property type="match status" value="1"/>
</dbReference>
<dbReference type="PANTHER" id="PTHR32071">
    <property type="entry name" value="TRANSCRIPTIONAL REGULATORY PROTEIN"/>
    <property type="match status" value="1"/>
</dbReference>
<protein>
    <recommendedName>
        <fullName evidence="10">Fis family transcriptional regulator</fullName>
    </recommendedName>
</protein>
<reference evidence="8 9" key="1">
    <citation type="submission" date="2017-06" db="EMBL/GenBank/DDBJ databases">
        <title>Novel microbial phyla capable of carbon fixation and sulfur reduction in deep-sea sediments.</title>
        <authorList>
            <person name="Huang J."/>
            <person name="Baker B."/>
            <person name="Wang Y."/>
        </authorList>
    </citation>
    <scope>NUCLEOTIDE SEQUENCE [LARGE SCALE GENOMIC DNA]</scope>
    <source>
        <strain evidence="8">B3_LCP</strain>
    </source>
</reference>
<keyword evidence="4" id="KW-0804">Transcription</keyword>
<dbReference type="Gene3D" id="3.40.50.2300">
    <property type="match status" value="1"/>
</dbReference>
<evidence type="ECO:0000313" key="8">
    <source>
        <dbReference type="EMBL" id="TKJ41855.1"/>
    </source>
</evidence>
<keyword evidence="3" id="KW-0805">Transcription regulation</keyword>
<name>A0A532V3U1_UNCL8</name>
<dbReference type="InterPro" id="IPR002197">
    <property type="entry name" value="HTH_Fis"/>
</dbReference>
<dbReference type="Pfam" id="PF02954">
    <property type="entry name" value="HTH_8"/>
    <property type="match status" value="1"/>
</dbReference>
<evidence type="ECO:0008006" key="10">
    <source>
        <dbReference type="Google" id="ProtNLM"/>
    </source>
</evidence>
<sequence>MKERILIVDDERSSRELCQHALEKPHREIVLCTNAEEALEAIGKSSFDVVLTDMVMPGLSGLELLEQIKSIRSDTSVLLMSGKGSISAAVRAIQSGAEDFIEKPFHDPEIVNIAVSRILTNRHLLRENRELRSELKKLKEEPVLIGGKAFSKVLQLAERVAPIDTTVLITGETGTGKEVLAKRIHFLSKGTKKPFTAINCGGIPPNLLESLLFGHEKGAFTGAIKRIKGYFERAGGGTIFLDEIGDMPPDLQVKLLRVLQDKTIRRIGGEKDLEVKCRVMAATHQDLKAMVDSGSFREDLYYRLNVIRIHIPPLRERGDDVETLAKYFNRISSARMNIPVKELSSSSMELLNSHDWPGNIRELQNVIERTVALCSGDSIMPDDLPAIIREGKHRRKSDIRIQEYNQAKIEFERDFIESALKMNDYNVSAAAKAVGIPRQNFYLKMNKLGIKPQEVLQPV</sequence>
<dbReference type="Proteomes" id="UP000319619">
    <property type="component" value="Unassembled WGS sequence"/>
</dbReference>
<dbReference type="Gene3D" id="1.10.10.60">
    <property type="entry name" value="Homeodomain-like"/>
    <property type="match status" value="1"/>
</dbReference>
<evidence type="ECO:0000259" key="7">
    <source>
        <dbReference type="PROSITE" id="PS50110"/>
    </source>
</evidence>
<feature type="domain" description="Response regulatory" evidence="7">
    <location>
        <begin position="4"/>
        <end position="118"/>
    </location>
</feature>
<evidence type="ECO:0000313" key="9">
    <source>
        <dbReference type="Proteomes" id="UP000319619"/>
    </source>
</evidence>
<dbReference type="GO" id="GO:0005524">
    <property type="term" value="F:ATP binding"/>
    <property type="evidence" value="ECO:0007669"/>
    <property type="project" value="UniProtKB-KW"/>
</dbReference>
<dbReference type="SMART" id="SM00448">
    <property type="entry name" value="REC"/>
    <property type="match status" value="1"/>
</dbReference>
<evidence type="ECO:0000256" key="4">
    <source>
        <dbReference type="ARBA" id="ARBA00023163"/>
    </source>
</evidence>
<keyword evidence="2" id="KW-0067">ATP-binding</keyword>
<dbReference type="PROSITE" id="PS00688">
    <property type="entry name" value="SIGMA54_INTERACT_3"/>
    <property type="match status" value="1"/>
</dbReference>
<dbReference type="InterPro" id="IPR009057">
    <property type="entry name" value="Homeodomain-like_sf"/>
</dbReference>
<accession>A0A532V3U1</accession>
<keyword evidence="1" id="KW-0547">Nucleotide-binding</keyword>
<dbReference type="InterPro" id="IPR003593">
    <property type="entry name" value="AAA+_ATPase"/>
</dbReference>
<dbReference type="InterPro" id="IPR025662">
    <property type="entry name" value="Sigma_54_int_dom_ATP-bd_1"/>
</dbReference>
<dbReference type="InterPro" id="IPR025944">
    <property type="entry name" value="Sigma_54_int_dom_CS"/>
</dbReference>
<dbReference type="GO" id="GO:0006355">
    <property type="term" value="P:regulation of DNA-templated transcription"/>
    <property type="evidence" value="ECO:0007669"/>
    <property type="project" value="InterPro"/>
</dbReference>
<evidence type="ECO:0000256" key="5">
    <source>
        <dbReference type="PROSITE-ProRule" id="PRU00169"/>
    </source>
</evidence>
<dbReference type="InterPro" id="IPR001789">
    <property type="entry name" value="Sig_transdc_resp-reg_receiver"/>
</dbReference>
<dbReference type="Gene3D" id="1.10.8.60">
    <property type="match status" value="1"/>
</dbReference>
<dbReference type="SUPFAM" id="SSF52172">
    <property type="entry name" value="CheY-like"/>
    <property type="match status" value="1"/>
</dbReference>
<dbReference type="InterPro" id="IPR058031">
    <property type="entry name" value="AAA_lid_NorR"/>
</dbReference>
<feature type="domain" description="Sigma-54 factor interaction" evidence="6">
    <location>
        <begin position="143"/>
        <end position="372"/>
    </location>
</feature>
<dbReference type="Pfam" id="PF00158">
    <property type="entry name" value="Sigma54_activat"/>
    <property type="match status" value="1"/>
</dbReference>
<organism evidence="8 9">
    <name type="scientific">candidate division LCP-89 bacterium B3_LCP</name>
    <dbReference type="NCBI Taxonomy" id="2012998"/>
    <lineage>
        <taxon>Bacteria</taxon>
        <taxon>Pseudomonadati</taxon>
        <taxon>Bacteria division LCP-89</taxon>
    </lineage>
</organism>
<dbReference type="PANTHER" id="PTHR32071:SF113">
    <property type="entry name" value="ALGINATE BIOSYNTHESIS TRANSCRIPTIONAL REGULATORY PROTEIN ALGB"/>
    <property type="match status" value="1"/>
</dbReference>
<dbReference type="InterPro" id="IPR027417">
    <property type="entry name" value="P-loop_NTPase"/>
</dbReference>
<keyword evidence="5" id="KW-0597">Phosphoprotein</keyword>
<evidence type="ECO:0000256" key="3">
    <source>
        <dbReference type="ARBA" id="ARBA00023015"/>
    </source>
</evidence>